<dbReference type="KEGG" id="tdf:H9L22_05150"/>
<dbReference type="GO" id="GO:0042732">
    <property type="term" value="P:D-xylose metabolic process"/>
    <property type="evidence" value="ECO:0007669"/>
    <property type="project" value="UniProtKB-KW"/>
</dbReference>
<evidence type="ECO:0000256" key="3">
    <source>
        <dbReference type="ARBA" id="ARBA00022679"/>
    </source>
</evidence>
<dbReference type="Gene3D" id="3.30.420.40">
    <property type="match status" value="2"/>
</dbReference>
<dbReference type="PIRSF" id="PIRSF000538">
    <property type="entry name" value="GlpK"/>
    <property type="match status" value="1"/>
</dbReference>
<evidence type="ECO:0000259" key="7">
    <source>
        <dbReference type="Pfam" id="PF02782"/>
    </source>
</evidence>
<reference evidence="8 9" key="1">
    <citation type="submission" date="2020-08" db="EMBL/GenBank/DDBJ databases">
        <title>Genome sequence of Tessaracoccus defluvii JCM 17540T.</title>
        <authorList>
            <person name="Hyun D.-W."/>
            <person name="Bae J.-W."/>
        </authorList>
    </citation>
    <scope>NUCLEOTIDE SEQUENCE [LARGE SCALE GENOMIC DNA]</scope>
    <source>
        <strain evidence="8 9">JCM 17540</strain>
    </source>
</reference>
<proteinExistence type="inferred from homology"/>
<organism evidence="8 9">
    <name type="scientific">Tessaracoccus defluvii</name>
    <dbReference type="NCBI Taxonomy" id="1285901"/>
    <lineage>
        <taxon>Bacteria</taxon>
        <taxon>Bacillati</taxon>
        <taxon>Actinomycetota</taxon>
        <taxon>Actinomycetes</taxon>
        <taxon>Propionibacteriales</taxon>
        <taxon>Propionibacteriaceae</taxon>
        <taxon>Tessaracoccus</taxon>
    </lineage>
</organism>
<dbReference type="AlphaFoldDB" id="A0A7H0H894"/>
<dbReference type="Pfam" id="PF02782">
    <property type="entry name" value="FGGY_C"/>
    <property type="match status" value="1"/>
</dbReference>
<dbReference type="InterPro" id="IPR050406">
    <property type="entry name" value="FGGY_Carb_Kinase"/>
</dbReference>
<dbReference type="PANTHER" id="PTHR43095">
    <property type="entry name" value="SUGAR KINASE"/>
    <property type="match status" value="1"/>
</dbReference>
<dbReference type="InterPro" id="IPR043129">
    <property type="entry name" value="ATPase_NBD"/>
</dbReference>
<comment type="similarity">
    <text evidence="1 5">Belongs to the FGGY kinase family.</text>
</comment>
<keyword evidence="2" id="KW-0119">Carbohydrate metabolism</keyword>
<keyword evidence="9" id="KW-1185">Reference proteome</keyword>
<accession>A0A7H0H894</accession>
<dbReference type="Pfam" id="PF00370">
    <property type="entry name" value="FGGY_N"/>
    <property type="match status" value="1"/>
</dbReference>
<dbReference type="InterPro" id="IPR000577">
    <property type="entry name" value="Carb_kinase_FGGY"/>
</dbReference>
<evidence type="ECO:0000256" key="5">
    <source>
        <dbReference type="RuleBase" id="RU003733"/>
    </source>
</evidence>
<protein>
    <submittedName>
        <fullName evidence="8">Xylulose kinase</fullName>
    </submittedName>
</protein>
<dbReference type="CDD" id="cd07779">
    <property type="entry name" value="ASKHA_NBD_FGGY_YgcE-like"/>
    <property type="match status" value="1"/>
</dbReference>
<evidence type="ECO:0000256" key="2">
    <source>
        <dbReference type="ARBA" id="ARBA00022629"/>
    </source>
</evidence>
<dbReference type="Proteomes" id="UP000516117">
    <property type="component" value="Chromosome"/>
</dbReference>
<evidence type="ECO:0000259" key="6">
    <source>
        <dbReference type="Pfam" id="PF00370"/>
    </source>
</evidence>
<name>A0A7H0H894_9ACTN</name>
<dbReference type="GO" id="GO:0016301">
    <property type="term" value="F:kinase activity"/>
    <property type="evidence" value="ECO:0007669"/>
    <property type="project" value="UniProtKB-KW"/>
</dbReference>
<evidence type="ECO:0000256" key="4">
    <source>
        <dbReference type="ARBA" id="ARBA00022777"/>
    </source>
</evidence>
<keyword evidence="3 5" id="KW-0808">Transferase</keyword>
<dbReference type="InterPro" id="IPR018483">
    <property type="entry name" value="Carb_kinase_FGGY_CS"/>
</dbReference>
<dbReference type="EMBL" id="CP060789">
    <property type="protein sequence ID" value="QNP56760.1"/>
    <property type="molecule type" value="Genomic_DNA"/>
</dbReference>
<dbReference type="GO" id="GO:0016773">
    <property type="term" value="F:phosphotransferase activity, alcohol group as acceptor"/>
    <property type="evidence" value="ECO:0007669"/>
    <property type="project" value="InterPro"/>
</dbReference>
<dbReference type="SUPFAM" id="SSF53067">
    <property type="entry name" value="Actin-like ATPase domain"/>
    <property type="match status" value="2"/>
</dbReference>
<keyword evidence="4 5" id="KW-0418">Kinase</keyword>
<dbReference type="InterPro" id="IPR018484">
    <property type="entry name" value="FGGY_N"/>
</dbReference>
<feature type="domain" description="Carbohydrate kinase FGGY N-terminal" evidence="6">
    <location>
        <begin position="11"/>
        <end position="251"/>
    </location>
</feature>
<dbReference type="PANTHER" id="PTHR43095:SF5">
    <property type="entry name" value="XYLULOSE KINASE"/>
    <property type="match status" value="1"/>
</dbReference>
<dbReference type="PROSITE" id="PS00445">
    <property type="entry name" value="FGGY_KINASES_2"/>
    <property type="match status" value="1"/>
</dbReference>
<feature type="domain" description="Carbohydrate kinase FGGY C-terminal" evidence="7">
    <location>
        <begin position="260"/>
        <end position="447"/>
    </location>
</feature>
<dbReference type="InterPro" id="IPR018485">
    <property type="entry name" value="FGGY_C"/>
</dbReference>
<keyword evidence="2" id="KW-0859">Xylose metabolism</keyword>
<evidence type="ECO:0000313" key="9">
    <source>
        <dbReference type="Proteomes" id="UP000516117"/>
    </source>
</evidence>
<sequence>MKVTRSDGPLVVAVDTSTTATKAVVVDPVGRVLATGRSDIPLHTPADGFYEHDPRDWWRSTDDAVRAALAELDGVDRSRIAAMCVTPQRQSFGLFRSDGEPIRRGPLWLDSRAAEQVARYGTEAVHRLSGMPPDVTPSLYKMAWLKEHEPEVLAAADKVVGVHSYVTFRLTGEWLDSTATADSLGLFDMERLDFADALLEIAGVSRSQMARLVGAGDVMAEVRADVAQSWGLPGTIPLVAGCGDGQAAALGAGVVQPKEAYLNMGTAIVMGVHSPSYQCGSVYRTDVAGLPGKYVLEAVQNSGAYLAGWFRENLGDPALGGKPDPDLDLQAAAAGIGAAGLIVLPYWNAVQSPHWDPFARGAVVGLTGGQGRGHIYRAILEGLSLETARNLRSMAQDAGTAISEVRVMGGRQRSTLWRQIMTDTIGIPLVACEEAEISALGAAMMAMSVTGAHGDVPDIARCALEMARPGDVSEPNAAAHERYLEIGDIQGGLYAGLKDLFPRLHDYAAKYSQIDPSPLG</sequence>
<gene>
    <name evidence="8" type="ORF">H9L22_05150</name>
</gene>
<evidence type="ECO:0000256" key="1">
    <source>
        <dbReference type="ARBA" id="ARBA00009156"/>
    </source>
</evidence>
<dbReference type="RefSeq" id="WP_187721859.1">
    <property type="nucleotide sequence ID" value="NZ_BAABBL010000002.1"/>
</dbReference>
<evidence type="ECO:0000313" key="8">
    <source>
        <dbReference type="EMBL" id="QNP56760.1"/>
    </source>
</evidence>